<dbReference type="SUPFAM" id="SSF55166">
    <property type="entry name" value="Hedgehog/DD-peptidase"/>
    <property type="match status" value="1"/>
</dbReference>
<dbReference type="InterPro" id="IPR052179">
    <property type="entry name" value="DD-CPase-like"/>
</dbReference>
<dbReference type="AlphaFoldDB" id="A0A1Y3PDT8"/>
<proteinExistence type="predicted"/>
<organism evidence="3 4">
    <name type="scientific">Bacillus thermozeamaize</name>
    <dbReference type="NCBI Taxonomy" id="230954"/>
    <lineage>
        <taxon>Bacteria</taxon>
        <taxon>Bacillati</taxon>
        <taxon>Bacillota</taxon>
        <taxon>Bacilli</taxon>
        <taxon>Bacillales</taxon>
        <taxon>Bacillaceae</taxon>
        <taxon>Bacillus</taxon>
    </lineage>
</organism>
<reference evidence="4" key="1">
    <citation type="submission" date="2016-06" db="EMBL/GenBank/DDBJ databases">
        <authorList>
            <person name="Nascimento L."/>
            <person name="Pereira R.V."/>
            <person name="Martins L.F."/>
            <person name="Quaggio R.B."/>
            <person name="Silva A.M."/>
            <person name="Setubal J.C."/>
        </authorList>
    </citation>
    <scope>NUCLEOTIDE SEQUENCE [LARGE SCALE GENOMIC DNA]</scope>
</reference>
<dbReference type="PROSITE" id="PS51257">
    <property type="entry name" value="PROKAR_LIPOPROTEIN"/>
    <property type="match status" value="1"/>
</dbReference>
<evidence type="ECO:0000313" key="3">
    <source>
        <dbReference type="EMBL" id="OUM85483.1"/>
    </source>
</evidence>
<comment type="caution">
    <text evidence="3">The sequence shown here is derived from an EMBL/GenBank/DDBJ whole genome shotgun (WGS) entry which is preliminary data.</text>
</comment>
<evidence type="ECO:0000259" key="2">
    <source>
        <dbReference type="Pfam" id="PF02557"/>
    </source>
</evidence>
<evidence type="ECO:0000256" key="1">
    <source>
        <dbReference type="SAM" id="MobiDB-lite"/>
    </source>
</evidence>
<feature type="domain" description="D-alanyl-D-alanine carboxypeptidase-like core" evidence="2">
    <location>
        <begin position="141"/>
        <end position="270"/>
    </location>
</feature>
<dbReference type="GO" id="GO:0008233">
    <property type="term" value="F:peptidase activity"/>
    <property type="evidence" value="ECO:0007669"/>
    <property type="project" value="InterPro"/>
</dbReference>
<dbReference type="PANTHER" id="PTHR34385">
    <property type="entry name" value="D-ALANYL-D-ALANINE CARBOXYPEPTIDASE"/>
    <property type="match status" value="1"/>
</dbReference>
<gene>
    <name evidence="3" type="ORF">BAA01_10415</name>
</gene>
<feature type="region of interest" description="Disordered" evidence="1">
    <location>
        <begin position="37"/>
        <end position="97"/>
    </location>
</feature>
<feature type="compositionally biased region" description="Basic and acidic residues" evidence="1">
    <location>
        <begin position="80"/>
        <end position="95"/>
    </location>
</feature>
<dbReference type="Proteomes" id="UP000196475">
    <property type="component" value="Unassembled WGS sequence"/>
</dbReference>
<dbReference type="CDD" id="cd14852">
    <property type="entry name" value="LD-carboxypeptidase"/>
    <property type="match status" value="1"/>
</dbReference>
<dbReference type="EMBL" id="LZRT01000101">
    <property type="protein sequence ID" value="OUM85483.1"/>
    <property type="molecule type" value="Genomic_DNA"/>
</dbReference>
<dbReference type="InterPro" id="IPR009045">
    <property type="entry name" value="Zn_M74/Hedgehog-like"/>
</dbReference>
<name>A0A1Y3PDT8_9BACI</name>
<dbReference type="InterPro" id="IPR003709">
    <property type="entry name" value="VanY-like_core_dom"/>
</dbReference>
<dbReference type="Gene3D" id="3.30.1380.10">
    <property type="match status" value="1"/>
</dbReference>
<dbReference type="PANTHER" id="PTHR34385:SF1">
    <property type="entry name" value="PEPTIDOGLYCAN L-ALANYL-D-GLUTAMATE ENDOPEPTIDASE CWLK"/>
    <property type="match status" value="1"/>
</dbReference>
<dbReference type="Pfam" id="PF02557">
    <property type="entry name" value="VanY"/>
    <property type="match status" value="1"/>
</dbReference>
<accession>A0A1Y3PDT8</accession>
<feature type="compositionally biased region" description="Basic and acidic residues" evidence="1">
    <location>
        <begin position="40"/>
        <end position="68"/>
    </location>
</feature>
<sequence length="295" mass="32643">MDDKYDKRMRLVLTWLLLGLMVGMMAVFVGCAGLSAPPDTGKDEGKPGEMSPSDDKMEAQQPGHRESVPETSDGTSGEGSKPKEQGKEPGPRDPDAVQVVANPQDVAVLVNKTYRLPDNFRPDDLVEPNVPFIFKEKSEKRLLRKEAARALEALFAAARKDGIHLAGVSGFRSYSTQKGLFEHYVKTRGEAEARRFSAMPGHSEHQTGLAMDVSGSDGRCAAQDCFADTKEAKWLADHAHEYGFIIRYPKGKEAVTGYKYEPWHLRYVGKELARTLVTQNLTLDEYLRGTVPVSN</sequence>
<dbReference type="GO" id="GO:0006508">
    <property type="term" value="P:proteolysis"/>
    <property type="evidence" value="ECO:0007669"/>
    <property type="project" value="InterPro"/>
</dbReference>
<dbReference type="InterPro" id="IPR058193">
    <property type="entry name" value="VanY/YodJ_core_dom"/>
</dbReference>
<protein>
    <submittedName>
        <fullName evidence="3">Peptidase</fullName>
    </submittedName>
</protein>
<evidence type="ECO:0000313" key="4">
    <source>
        <dbReference type="Proteomes" id="UP000196475"/>
    </source>
</evidence>